<organism evidence="10 11">
    <name type="scientific">Kribbella kalugense</name>
    <dbReference type="NCBI Taxonomy" id="2512221"/>
    <lineage>
        <taxon>Bacteria</taxon>
        <taxon>Bacillati</taxon>
        <taxon>Actinomycetota</taxon>
        <taxon>Actinomycetes</taxon>
        <taxon>Propionibacteriales</taxon>
        <taxon>Kribbellaceae</taxon>
        <taxon>Kribbella</taxon>
    </lineage>
</organism>
<feature type="transmembrane region" description="Helical" evidence="7">
    <location>
        <begin position="223"/>
        <end position="253"/>
    </location>
</feature>
<comment type="caution">
    <text evidence="10">The sequence shown here is derived from an EMBL/GenBank/DDBJ whole genome shotgun (WGS) entry which is preliminary data.</text>
</comment>
<feature type="region of interest" description="Disordered" evidence="8">
    <location>
        <begin position="1"/>
        <end position="20"/>
    </location>
</feature>
<feature type="transmembrane region" description="Helical" evidence="7">
    <location>
        <begin position="126"/>
        <end position="146"/>
    </location>
</feature>
<reference evidence="10 11" key="1">
    <citation type="submission" date="2019-03" db="EMBL/GenBank/DDBJ databases">
        <title>Genomic Encyclopedia of Type Strains, Phase III (KMG-III): the genomes of soil and plant-associated and newly described type strains.</title>
        <authorList>
            <person name="Whitman W."/>
        </authorList>
    </citation>
    <scope>NUCLEOTIDE SEQUENCE [LARGE SCALE GENOMIC DNA]</scope>
    <source>
        <strain evidence="10 11">VKM Ac-2570</strain>
    </source>
</reference>
<feature type="transmembrane region" description="Helical" evidence="7">
    <location>
        <begin position="29"/>
        <end position="48"/>
    </location>
</feature>
<evidence type="ECO:0000256" key="6">
    <source>
        <dbReference type="ARBA" id="ARBA00023136"/>
    </source>
</evidence>
<evidence type="ECO:0000313" key="10">
    <source>
        <dbReference type="EMBL" id="TDW24448.1"/>
    </source>
</evidence>
<dbReference type="InterPro" id="IPR051393">
    <property type="entry name" value="ABC_transporter_permease"/>
</dbReference>
<protein>
    <submittedName>
        <fullName evidence="10">Carbohydrate ABC transporter membrane protein 1 (CUT1 family)</fullName>
    </submittedName>
</protein>
<dbReference type="OrthoDB" id="9804439at2"/>
<dbReference type="Gene3D" id="1.10.3720.10">
    <property type="entry name" value="MetI-like"/>
    <property type="match status" value="1"/>
</dbReference>
<gene>
    <name evidence="10" type="ORF">EV650_3327</name>
</gene>
<keyword evidence="4 7" id="KW-0812">Transmembrane</keyword>
<feature type="transmembrane region" description="Helical" evidence="7">
    <location>
        <begin position="93"/>
        <end position="114"/>
    </location>
</feature>
<feature type="transmembrane region" description="Helical" evidence="7">
    <location>
        <begin position="174"/>
        <end position="202"/>
    </location>
</feature>
<keyword evidence="2 7" id="KW-0813">Transport</keyword>
<evidence type="ECO:0000256" key="2">
    <source>
        <dbReference type="ARBA" id="ARBA00022448"/>
    </source>
</evidence>
<evidence type="ECO:0000256" key="4">
    <source>
        <dbReference type="ARBA" id="ARBA00022692"/>
    </source>
</evidence>
<dbReference type="Pfam" id="PF00528">
    <property type="entry name" value="BPD_transp_1"/>
    <property type="match status" value="1"/>
</dbReference>
<dbReference type="GO" id="GO:0055085">
    <property type="term" value="P:transmembrane transport"/>
    <property type="evidence" value="ECO:0007669"/>
    <property type="project" value="InterPro"/>
</dbReference>
<dbReference type="EMBL" id="SODF01000001">
    <property type="protein sequence ID" value="TDW24448.1"/>
    <property type="molecule type" value="Genomic_DNA"/>
</dbReference>
<dbReference type="PANTHER" id="PTHR30193">
    <property type="entry name" value="ABC TRANSPORTER PERMEASE PROTEIN"/>
    <property type="match status" value="1"/>
</dbReference>
<dbReference type="RefSeq" id="WP_134119623.1">
    <property type="nucleotide sequence ID" value="NZ_SODF01000001.1"/>
</dbReference>
<dbReference type="InterPro" id="IPR000515">
    <property type="entry name" value="MetI-like"/>
</dbReference>
<keyword evidence="5 7" id="KW-1133">Transmembrane helix</keyword>
<evidence type="ECO:0000256" key="5">
    <source>
        <dbReference type="ARBA" id="ARBA00022989"/>
    </source>
</evidence>
<evidence type="ECO:0000259" key="9">
    <source>
        <dbReference type="PROSITE" id="PS50928"/>
    </source>
</evidence>
<dbReference type="SUPFAM" id="SSF160964">
    <property type="entry name" value="MalF N-terminal region-like"/>
    <property type="match status" value="1"/>
</dbReference>
<proteinExistence type="inferred from homology"/>
<keyword evidence="11" id="KW-1185">Reference proteome</keyword>
<dbReference type="AlphaFoldDB" id="A0A4R8A4N3"/>
<dbReference type="GO" id="GO:0005886">
    <property type="term" value="C:plasma membrane"/>
    <property type="evidence" value="ECO:0007669"/>
    <property type="project" value="UniProtKB-SubCell"/>
</dbReference>
<comment type="subcellular location">
    <subcellularLocation>
        <location evidence="1 7">Cell membrane</location>
        <topology evidence="1 7">Multi-pass membrane protein</topology>
    </subcellularLocation>
</comment>
<evidence type="ECO:0000313" key="11">
    <source>
        <dbReference type="Proteomes" id="UP000295447"/>
    </source>
</evidence>
<keyword evidence="6 7" id="KW-0472">Membrane</keyword>
<dbReference type="PANTHER" id="PTHR30193:SF37">
    <property type="entry name" value="INNER MEMBRANE ABC TRANSPORTER PERMEASE PROTEIN YCJO"/>
    <property type="match status" value="1"/>
</dbReference>
<dbReference type="SUPFAM" id="SSF161098">
    <property type="entry name" value="MetI-like"/>
    <property type="match status" value="1"/>
</dbReference>
<evidence type="ECO:0000256" key="7">
    <source>
        <dbReference type="RuleBase" id="RU363032"/>
    </source>
</evidence>
<accession>A0A4R8A4N3</accession>
<sequence>MTTVETARPPVDRRLGVSERKTRRPRRSLVGYLFVAPLMIGLGVFHLYPMLLTIYASFTKWDGLTPKHWVGLDNYTKLITKDALFHQVVRNTFLFMLGAIPLTVVLSLVLAALISSPRRSMVVYRLAFFVPYVANSAAVAVVWFRLYSGRDGVLNTVLGAVGIHGPDWLVTSPWALVAVIIASVWQSLGYPMIVLIAGIQAISESVNEAAAIDGAGRFRRFRYITLPLLTPSLFFVTISQFVVSFQVFGIVYVMTHGGPGHDTDMYLTRLFNVAFGSGQLGYASAMSWLLFLIIGALTVVQWRLQRAWVFYE</sequence>
<name>A0A4R8A4N3_9ACTN</name>
<dbReference type="CDD" id="cd06261">
    <property type="entry name" value="TM_PBP2"/>
    <property type="match status" value="1"/>
</dbReference>
<evidence type="ECO:0000256" key="8">
    <source>
        <dbReference type="SAM" id="MobiDB-lite"/>
    </source>
</evidence>
<dbReference type="InterPro" id="IPR035906">
    <property type="entry name" value="MetI-like_sf"/>
</dbReference>
<evidence type="ECO:0000256" key="3">
    <source>
        <dbReference type="ARBA" id="ARBA00022475"/>
    </source>
</evidence>
<dbReference type="Proteomes" id="UP000295447">
    <property type="component" value="Unassembled WGS sequence"/>
</dbReference>
<feature type="compositionally biased region" description="Basic and acidic residues" evidence="8">
    <location>
        <begin position="10"/>
        <end position="20"/>
    </location>
</feature>
<feature type="transmembrane region" description="Helical" evidence="7">
    <location>
        <begin position="273"/>
        <end position="300"/>
    </location>
</feature>
<evidence type="ECO:0000256" key="1">
    <source>
        <dbReference type="ARBA" id="ARBA00004651"/>
    </source>
</evidence>
<keyword evidence="3" id="KW-1003">Cell membrane</keyword>
<comment type="similarity">
    <text evidence="7">Belongs to the binding-protein-dependent transport system permease family.</text>
</comment>
<feature type="domain" description="ABC transmembrane type-1" evidence="9">
    <location>
        <begin position="89"/>
        <end position="301"/>
    </location>
</feature>
<dbReference type="PROSITE" id="PS50928">
    <property type="entry name" value="ABC_TM1"/>
    <property type="match status" value="1"/>
</dbReference>